<dbReference type="NCBIfam" id="TIGR02254">
    <property type="entry name" value="YjjG_YfnB"/>
    <property type="match status" value="1"/>
</dbReference>
<dbReference type="Proteomes" id="UP000886887">
    <property type="component" value="Unassembled WGS sequence"/>
</dbReference>
<dbReference type="NCBIfam" id="TIGR01549">
    <property type="entry name" value="HAD-SF-IA-v1"/>
    <property type="match status" value="1"/>
</dbReference>
<reference evidence="1" key="1">
    <citation type="submission" date="2020-10" db="EMBL/GenBank/DDBJ databases">
        <authorList>
            <person name="Gilroy R."/>
        </authorList>
    </citation>
    <scope>NUCLEOTIDE SEQUENCE</scope>
    <source>
        <strain evidence="1">ChiSxjej2B14-6234</strain>
    </source>
</reference>
<reference evidence="1" key="2">
    <citation type="journal article" date="2021" name="PeerJ">
        <title>Extensive microbial diversity within the chicken gut microbiome revealed by metagenomics and culture.</title>
        <authorList>
            <person name="Gilroy R."/>
            <person name="Ravi A."/>
            <person name="Getino M."/>
            <person name="Pursley I."/>
            <person name="Horton D.L."/>
            <person name="Alikhan N.F."/>
            <person name="Baker D."/>
            <person name="Gharbi K."/>
            <person name="Hall N."/>
            <person name="Watson M."/>
            <person name="Adriaenssens E.M."/>
            <person name="Foster-Nyarko E."/>
            <person name="Jarju S."/>
            <person name="Secka A."/>
            <person name="Antonio M."/>
            <person name="Oren A."/>
            <person name="Chaudhuri R.R."/>
            <person name="La Ragione R."/>
            <person name="Hildebrand F."/>
            <person name="Pallen M.J."/>
        </authorList>
    </citation>
    <scope>NUCLEOTIDE SEQUENCE</scope>
    <source>
        <strain evidence="1">ChiSxjej2B14-6234</strain>
    </source>
</reference>
<proteinExistence type="predicted"/>
<organism evidence="1 2">
    <name type="scientific">Candidatus Onthenecus intestinigallinarum</name>
    <dbReference type="NCBI Taxonomy" id="2840875"/>
    <lineage>
        <taxon>Bacteria</taxon>
        <taxon>Bacillati</taxon>
        <taxon>Bacillota</taxon>
        <taxon>Clostridia</taxon>
        <taxon>Eubacteriales</taxon>
        <taxon>Candidatus Onthenecus</taxon>
    </lineage>
</organism>
<evidence type="ECO:0000313" key="2">
    <source>
        <dbReference type="Proteomes" id="UP000886887"/>
    </source>
</evidence>
<sequence>MKTYGVLLCDADDTIFDFRRAEEVAFQEAMRTFDLPDGPDWLTVYSDINLALWKAFERGEVTQPVLRVQRFERLLARMDARRDAAAVAARYTQALGCCAATLPGAEEAVRRWSARVPVVVVTNGIGSVQRGRMERSPIRAYIRGLIISEEVGAAKPDPRMIEAALRAVGCTDRSRALMLGDSLSSDIAGAEAAGVDSCWFNPSGAKNESVHRPTYEIRRYEQLDALLD</sequence>
<dbReference type="InterPro" id="IPR011951">
    <property type="entry name" value="HAD-SF_hydro_IA_YjjG/PynA"/>
</dbReference>
<dbReference type="Gene3D" id="1.10.150.240">
    <property type="entry name" value="Putative phosphatase, domain 2"/>
    <property type="match status" value="1"/>
</dbReference>
<dbReference type="InterPro" id="IPR023198">
    <property type="entry name" value="PGP-like_dom2"/>
</dbReference>
<name>A0A9D1CR56_9FIRM</name>
<dbReference type="SUPFAM" id="SSF56784">
    <property type="entry name" value="HAD-like"/>
    <property type="match status" value="1"/>
</dbReference>
<dbReference type="GO" id="GO:0008253">
    <property type="term" value="F:5'-nucleotidase activity"/>
    <property type="evidence" value="ECO:0007669"/>
    <property type="project" value="InterPro"/>
</dbReference>
<dbReference type="InterPro" id="IPR023214">
    <property type="entry name" value="HAD_sf"/>
</dbReference>
<dbReference type="EMBL" id="DVFJ01000020">
    <property type="protein sequence ID" value="HIQ71823.1"/>
    <property type="molecule type" value="Genomic_DNA"/>
</dbReference>
<dbReference type="PANTHER" id="PTHR47478">
    <property type="match status" value="1"/>
</dbReference>
<dbReference type="PANTHER" id="PTHR47478:SF1">
    <property type="entry name" value="PYRIMIDINE 5'-NUCLEOTIDASE YJJG"/>
    <property type="match status" value="1"/>
</dbReference>
<dbReference type="SFLD" id="SFLDS00003">
    <property type="entry name" value="Haloacid_Dehalogenase"/>
    <property type="match status" value="1"/>
</dbReference>
<comment type="caution">
    <text evidence="1">The sequence shown here is derived from an EMBL/GenBank/DDBJ whole genome shotgun (WGS) entry which is preliminary data.</text>
</comment>
<dbReference type="InterPro" id="IPR036412">
    <property type="entry name" value="HAD-like_sf"/>
</dbReference>
<dbReference type="Gene3D" id="3.40.50.1000">
    <property type="entry name" value="HAD superfamily/HAD-like"/>
    <property type="match status" value="1"/>
</dbReference>
<dbReference type="SFLD" id="SFLDG01129">
    <property type="entry name" value="C1.5:_HAD__Beta-PGM__Phosphata"/>
    <property type="match status" value="1"/>
</dbReference>
<accession>A0A9D1CR56</accession>
<dbReference type="InterPro" id="IPR006439">
    <property type="entry name" value="HAD-SF_hydro_IA"/>
</dbReference>
<evidence type="ECO:0000313" key="1">
    <source>
        <dbReference type="EMBL" id="HIQ71823.1"/>
    </source>
</evidence>
<dbReference type="InterPro" id="IPR052550">
    <property type="entry name" value="Pyrimidine_5'-ntase_YjjG"/>
</dbReference>
<gene>
    <name evidence="1" type="ORF">IAB73_06435</name>
</gene>
<dbReference type="Pfam" id="PF00702">
    <property type="entry name" value="Hydrolase"/>
    <property type="match status" value="1"/>
</dbReference>
<dbReference type="AlphaFoldDB" id="A0A9D1CR56"/>
<protein>
    <submittedName>
        <fullName evidence="1">Noncanonical pyrimidine nucleotidase, YjjG family</fullName>
    </submittedName>
</protein>